<dbReference type="EMBL" id="CP007139">
    <property type="protein sequence ID" value="AIE86019.1"/>
    <property type="molecule type" value="Genomic_DNA"/>
</dbReference>
<sequence>MLDCFSCNFPIMVNKVACKGYYAARNTAKVVGKGRPRR</sequence>
<dbReference type="KEGG" id="fgi:OP10G_2651"/>
<dbReference type="STRING" id="661478.OP10G_2651"/>
<proteinExistence type="predicted"/>
<name>A0A068NWQ5_FIMGI</name>
<dbReference type="Proteomes" id="UP000027982">
    <property type="component" value="Chromosome"/>
</dbReference>
<accession>A0A068NWQ5</accession>
<reference evidence="1 2" key="1">
    <citation type="journal article" date="2014" name="PLoS ONE">
        <title>The first complete genome sequence of the class fimbriimonadia in the phylum armatimonadetes.</title>
        <authorList>
            <person name="Hu Z.Y."/>
            <person name="Wang Y.Z."/>
            <person name="Im W.T."/>
            <person name="Wang S.Y."/>
            <person name="Zhao G.P."/>
            <person name="Zheng H.J."/>
            <person name="Quan Z.X."/>
        </authorList>
    </citation>
    <scope>NUCLEOTIDE SEQUENCE [LARGE SCALE GENOMIC DNA]</scope>
    <source>
        <strain evidence="1">Gsoil 348</strain>
    </source>
</reference>
<gene>
    <name evidence="1" type="ORF">OP10G_2651</name>
</gene>
<evidence type="ECO:0000313" key="1">
    <source>
        <dbReference type="EMBL" id="AIE86019.1"/>
    </source>
</evidence>
<evidence type="ECO:0000313" key="2">
    <source>
        <dbReference type="Proteomes" id="UP000027982"/>
    </source>
</evidence>
<organism evidence="1 2">
    <name type="scientific">Fimbriimonas ginsengisoli Gsoil 348</name>
    <dbReference type="NCBI Taxonomy" id="661478"/>
    <lineage>
        <taxon>Bacteria</taxon>
        <taxon>Bacillati</taxon>
        <taxon>Armatimonadota</taxon>
        <taxon>Fimbriimonadia</taxon>
        <taxon>Fimbriimonadales</taxon>
        <taxon>Fimbriimonadaceae</taxon>
        <taxon>Fimbriimonas</taxon>
    </lineage>
</organism>
<protein>
    <submittedName>
        <fullName evidence="1">Uncharacterized protein</fullName>
    </submittedName>
</protein>
<dbReference type="HOGENOM" id="CLU_3328154_0_0_0"/>
<dbReference type="AlphaFoldDB" id="A0A068NWQ5"/>
<keyword evidence="2" id="KW-1185">Reference proteome</keyword>